<evidence type="ECO:0000259" key="5">
    <source>
        <dbReference type="PROSITE" id="PS51792"/>
    </source>
</evidence>
<keyword evidence="3" id="KW-0862">Zinc</keyword>
<dbReference type="GO" id="GO:0046872">
    <property type="term" value="F:metal ion binding"/>
    <property type="evidence" value="ECO:0007669"/>
    <property type="project" value="UniProtKB-KW"/>
</dbReference>
<dbReference type="InterPro" id="IPR039058">
    <property type="entry name" value="Yippee_fam"/>
</dbReference>
<feature type="compositionally biased region" description="Low complexity" evidence="4">
    <location>
        <begin position="25"/>
        <end position="41"/>
    </location>
</feature>
<dbReference type="InterPro" id="IPR034751">
    <property type="entry name" value="Yippee"/>
</dbReference>
<accession>A0A420HNM5</accession>
<dbReference type="Pfam" id="PF03226">
    <property type="entry name" value="Yippee-Mis18"/>
    <property type="match status" value="1"/>
</dbReference>
<comment type="similarity">
    <text evidence="1">Belongs to the yippee family.</text>
</comment>
<dbReference type="AlphaFoldDB" id="A0A420HNM5"/>
<evidence type="ECO:0000256" key="1">
    <source>
        <dbReference type="ARBA" id="ARBA00005613"/>
    </source>
</evidence>
<dbReference type="OrthoDB" id="6407410at2759"/>
<evidence type="ECO:0000313" key="6">
    <source>
        <dbReference type="EMBL" id="RKF59045.1"/>
    </source>
</evidence>
<proteinExistence type="inferred from homology"/>
<gene>
    <name evidence="6" type="ORF">GcC1_178037</name>
</gene>
<name>A0A420HNM5_9PEZI</name>
<comment type="caution">
    <text evidence="6">The sequence shown here is derived from an EMBL/GenBank/DDBJ whole genome shotgun (WGS) entry which is preliminary data.</text>
</comment>
<keyword evidence="2" id="KW-0479">Metal-binding</keyword>
<evidence type="ECO:0000256" key="3">
    <source>
        <dbReference type="ARBA" id="ARBA00022833"/>
    </source>
</evidence>
<dbReference type="PANTHER" id="PTHR13848">
    <property type="entry name" value="PROTEIN YIPPEE-LIKE CG15309-RELATED"/>
    <property type="match status" value="1"/>
</dbReference>
<dbReference type="InterPro" id="IPR004910">
    <property type="entry name" value="Yippee/Mis18/Cereblon"/>
</dbReference>
<organism evidence="6 7">
    <name type="scientific">Golovinomyces cichoracearum</name>
    <dbReference type="NCBI Taxonomy" id="62708"/>
    <lineage>
        <taxon>Eukaryota</taxon>
        <taxon>Fungi</taxon>
        <taxon>Dikarya</taxon>
        <taxon>Ascomycota</taxon>
        <taxon>Pezizomycotina</taxon>
        <taxon>Leotiomycetes</taxon>
        <taxon>Erysiphales</taxon>
        <taxon>Erysiphaceae</taxon>
        <taxon>Golovinomyces</taxon>
    </lineage>
</organism>
<evidence type="ECO:0000256" key="2">
    <source>
        <dbReference type="ARBA" id="ARBA00022723"/>
    </source>
</evidence>
<protein>
    <submittedName>
        <fullName evidence="6">Putative yippee family protein</fullName>
    </submittedName>
</protein>
<dbReference type="PROSITE" id="PS51792">
    <property type="entry name" value="YIPPEE"/>
    <property type="match status" value="1"/>
</dbReference>
<evidence type="ECO:0000256" key="4">
    <source>
        <dbReference type="SAM" id="MobiDB-lite"/>
    </source>
</evidence>
<feature type="compositionally biased region" description="Polar residues" evidence="4">
    <location>
        <begin position="42"/>
        <end position="51"/>
    </location>
</feature>
<sequence length="283" mass="32320">MVDTIPPFVSFLHPATLRPFQNRHSTSSISNTKNISRRSISPASATNTELKPSSTNLTLPSSTCDRISSCRKLKNPLKIISRSYLNRQYPSTLRCLKCSTDLAYTSQILSKVFVGRLGRAYLVSPPSPPPFVPSFPPKPRPKADLVNTRSERPINRELMTGWHVVTDVSCIVCGTVLGWKYLDAREESQRYKVGKVMLERERICVRGVWEDETEEDLNAEILNEWADRVSEISVQFDSDDEEERENLFSGIWNRDVVARRRKNKKPIRRDIDTTSFNTLETSI</sequence>
<reference evidence="6 7" key="1">
    <citation type="journal article" date="2018" name="BMC Genomics">
        <title>Comparative genome analyses reveal sequence features reflecting distinct modes of host-adaptation between dicot and monocot powdery mildew.</title>
        <authorList>
            <person name="Wu Y."/>
            <person name="Ma X."/>
            <person name="Pan Z."/>
            <person name="Kale S.D."/>
            <person name="Song Y."/>
            <person name="King H."/>
            <person name="Zhang Q."/>
            <person name="Presley C."/>
            <person name="Deng X."/>
            <person name="Wei C.I."/>
            <person name="Xiao S."/>
        </authorList>
    </citation>
    <scope>NUCLEOTIDE SEQUENCE [LARGE SCALE GENOMIC DNA]</scope>
    <source>
        <strain evidence="6">UCSC1</strain>
    </source>
</reference>
<evidence type="ECO:0000313" key="7">
    <source>
        <dbReference type="Proteomes" id="UP000285405"/>
    </source>
</evidence>
<dbReference type="Proteomes" id="UP000285405">
    <property type="component" value="Unassembled WGS sequence"/>
</dbReference>
<feature type="region of interest" description="Disordered" evidence="4">
    <location>
        <begin position="22"/>
        <end position="57"/>
    </location>
</feature>
<dbReference type="EMBL" id="MCBR01017866">
    <property type="protein sequence ID" value="RKF59045.1"/>
    <property type="molecule type" value="Genomic_DNA"/>
</dbReference>
<feature type="domain" description="Yippee" evidence="5">
    <location>
        <begin position="91"/>
        <end position="207"/>
    </location>
</feature>